<evidence type="ECO:0000259" key="7">
    <source>
        <dbReference type="Pfam" id="PF21982"/>
    </source>
</evidence>
<dbReference type="InterPro" id="IPR053924">
    <property type="entry name" value="RecX_HTH_2nd"/>
</dbReference>
<proteinExistence type="inferred from homology"/>
<evidence type="ECO:0000256" key="5">
    <source>
        <dbReference type="HAMAP-Rule" id="MF_01114"/>
    </source>
</evidence>
<dbReference type="GO" id="GO:0006282">
    <property type="term" value="P:regulation of DNA repair"/>
    <property type="evidence" value="ECO:0007669"/>
    <property type="project" value="UniProtKB-UniRule"/>
</dbReference>
<comment type="subcellular location">
    <subcellularLocation>
        <location evidence="1 5">Cytoplasm</location>
    </subcellularLocation>
</comment>
<dbReference type="EMBL" id="JBBMGJ010000001">
    <property type="protein sequence ID" value="MEK0144490.1"/>
    <property type="molecule type" value="Genomic_DNA"/>
</dbReference>
<dbReference type="RefSeq" id="WP_238799772.1">
    <property type="nucleotide sequence ID" value="NZ_JAKMUZ010000002.1"/>
</dbReference>
<dbReference type="NCBIfam" id="NF001059">
    <property type="entry name" value="PRK00117.4-3"/>
    <property type="match status" value="1"/>
</dbReference>
<dbReference type="PANTHER" id="PTHR33602">
    <property type="entry name" value="REGULATORY PROTEIN RECX FAMILY PROTEIN"/>
    <property type="match status" value="1"/>
</dbReference>
<dbReference type="GO" id="GO:0005737">
    <property type="term" value="C:cytoplasm"/>
    <property type="evidence" value="ECO:0007669"/>
    <property type="project" value="UniProtKB-SubCell"/>
</dbReference>
<dbReference type="InterPro" id="IPR003783">
    <property type="entry name" value="Regulatory_RecX"/>
</dbReference>
<protein>
    <recommendedName>
        <fullName evidence="3 5">Regulatory protein RecX</fullName>
    </recommendedName>
</protein>
<feature type="domain" description="RecX first three-helical" evidence="7">
    <location>
        <begin position="41"/>
        <end position="79"/>
    </location>
</feature>
<evidence type="ECO:0000256" key="2">
    <source>
        <dbReference type="ARBA" id="ARBA00009695"/>
    </source>
</evidence>
<keyword evidence="4 5" id="KW-0963">Cytoplasm</keyword>
<dbReference type="Pfam" id="PF02631">
    <property type="entry name" value="RecX_HTH2"/>
    <property type="match status" value="1"/>
</dbReference>
<accession>A0A9X3RLG4</accession>
<evidence type="ECO:0000313" key="10">
    <source>
        <dbReference type="Proteomes" id="UP001146439"/>
    </source>
</evidence>
<dbReference type="Proteomes" id="UP001146439">
    <property type="component" value="Unassembled WGS sequence"/>
</dbReference>
<dbReference type="HAMAP" id="MF_01114">
    <property type="entry name" value="RecX"/>
    <property type="match status" value="1"/>
</dbReference>
<evidence type="ECO:0000313" key="8">
    <source>
        <dbReference type="EMBL" id="MCZ9295251.1"/>
    </source>
</evidence>
<dbReference type="InterPro" id="IPR036388">
    <property type="entry name" value="WH-like_DNA-bd_sf"/>
</dbReference>
<dbReference type="PANTHER" id="PTHR33602:SF1">
    <property type="entry name" value="REGULATORY PROTEIN RECX FAMILY PROTEIN"/>
    <property type="match status" value="1"/>
</dbReference>
<dbReference type="EMBL" id="JAKMUZ010000002">
    <property type="protein sequence ID" value="MCZ9295251.1"/>
    <property type="molecule type" value="Genomic_DNA"/>
</dbReference>
<evidence type="ECO:0000256" key="1">
    <source>
        <dbReference type="ARBA" id="ARBA00004496"/>
    </source>
</evidence>
<dbReference type="Proteomes" id="UP001371299">
    <property type="component" value="Unassembled WGS sequence"/>
</dbReference>
<organism evidence="8 10">
    <name type="scientific">Corynebacterium yonathiae</name>
    <dbReference type="NCBI Taxonomy" id="2913504"/>
    <lineage>
        <taxon>Bacteria</taxon>
        <taxon>Bacillati</taxon>
        <taxon>Actinomycetota</taxon>
        <taxon>Actinomycetes</taxon>
        <taxon>Mycobacteriales</taxon>
        <taxon>Corynebacteriaceae</taxon>
        <taxon>Corynebacterium</taxon>
    </lineage>
</organism>
<keyword evidence="11" id="KW-1185">Reference proteome</keyword>
<name>A0A9X3RLG4_9CORY</name>
<evidence type="ECO:0000256" key="4">
    <source>
        <dbReference type="ARBA" id="ARBA00022490"/>
    </source>
</evidence>
<gene>
    <name evidence="5 8" type="primary">recX</name>
    <name evidence="8" type="ORF">L8V22_01530</name>
    <name evidence="9" type="ORF">WMQ01_00145</name>
</gene>
<dbReference type="InterPro" id="IPR053926">
    <property type="entry name" value="RecX_HTH_1st"/>
</dbReference>
<reference evidence="9 11" key="2">
    <citation type="submission" date="2024-01" db="EMBL/GenBank/DDBJ databases">
        <title>Description of two novel Corynebacterium species isolated from human nasal passages and skin.</title>
        <authorList>
            <person name="Popowitch E."/>
            <person name="Tran T.H."/>
            <person name="Escapa I.F."/>
            <person name="Bhatt E."/>
            <person name="Sozat A.K."/>
            <person name="Roberts A.Q."/>
            <person name="Segre J.A."/>
            <person name="Kong H."/>
            <person name="Conlan S."/>
            <person name="Lemon K.P."/>
            <person name="Kelly M.S."/>
        </authorList>
    </citation>
    <scope>NUCLEOTIDE SEQUENCE [LARGE SCALE GENOMIC DNA]</scope>
    <source>
        <strain evidence="9 11">KPL2619</strain>
    </source>
</reference>
<comment type="similarity">
    <text evidence="2 5">Belongs to the RecX family.</text>
</comment>
<evidence type="ECO:0000313" key="11">
    <source>
        <dbReference type="Proteomes" id="UP001371299"/>
    </source>
</evidence>
<comment type="caution">
    <text evidence="8">The sequence shown here is derived from an EMBL/GenBank/DDBJ whole genome shotgun (WGS) entry which is preliminary data.</text>
</comment>
<sequence>MNQPAPEKLAQLRQALEAYESGAAGGGLFDREAEEAKAKVRSRALGLLDQRSRSRKELSDRLIKADFEPDLIEDVLDDLAHTGLVNDAAFAREWVRQRHKRRGKSRLALNRELREKGVSEADRAEALEQIDPADEEAMAHALAEKKAGSIKSVPPDRKERDKALRRIVGVLARRGFNEGMSLQIAIAALDARCAELRAER</sequence>
<feature type="domain" description="RecX second three-helical" evidence="6">
    <location>
        <begin position="86"/>
        <end position="127"/>
    </location>
</feature>
<dbReference type="Pfam" id="PF21982">
    <property type="entry name" value="RecX_HTH1"/>
    <property type="match status" value="1"/>
</dbReference>
<dbReference type="Gene3D" id="1.10.10.10">
    <property type="entry name" value="Winged helix-like DNA-binding domain superfamily/Winged helix DNA-binding domain"/>
    <property type="match status" value="2"/>
</dbReference>
<dbReference type="AlphaFoldDB" id="A0A9X3RLG4"/>
<evidence type="ECO:0000313" key="9">
    <source>
        <dbReference type="EMBL" id="MEK0144490.1"/>
    </source>
</evidence>
<comment type="function">
    <text evidence="5">Modulates RecA activity.</text>
</comment>
<evidence type="ECO:0000259" key="6">
    <source>
        <dbReference type="Pfam" id="PF02631"/>
    </source>
</evidence>
<evidence type="ECO:0000256" key="3">
    <source>
        <dbReference type="ARBA" id="ARBA00018111"/>
    </source>
</evidence>
<reference evidence="8" key="1">
    <citation type="submission" date="2022-02" db="EMBL/GenBank/DDBJ databases">
        <title>Corynebacterium sp. from urogenital microbiome.</title>
        <authorList>
            <person name="Cappelli E.A."/>
            <person name="Ribeiro T.G."/>
            <person name="Peixe L."/>
        </authorList>
    </citation>
    <scope>NUCLEOTIDE SEQUENCE</scope>
    <source>
        <strain evidence="8">C21Ua_68</strain>
    </source>
</reference>